<dbReference type="Gene3D" id="2.30.38.10">
    <property type="entry name" value="Luciferase, Domain 3"/>
    <property type="match status" value="1"/>
</dbReference>
<evidence type="ECO:0000256" key="1">
    <source>
        <dbReference type="ARBA" id="ARBA00001957"/>
    </source>
</evidence>
<protein>
    <submittedName>
        <fullName evidence="5">Amino acid adenylation protein</fullName>
    </submittedName>
</protein>
<dbReference type="CDD" id="cd05930">
    <property type="entry name" value="A_NRPS"/>
    <property type="match status" value="1"/>
</dbReference>
<dbReference type="Gene3D" id="1.10.1200.10">
    <property type="entry name" value="ACP-like"/>
    <property type="match status" value="1"/>
</dbReference>
<dbReference type="GO" id="GO:0005737">
    <property type="term" value="C:cytoplasm"/>
    <property type="evidence" value="ECO:0007669"/>
    <property type="project" value="TreeGrafter"/>
</dbReference>
<dbReference type="GO" id="GO:0044550">
    <property type="term" value="P:secondary metabolite biosynthetic process"/>
    <property type="evidence" value="ECO:0007669"/>
    <property type="project" value="UniProtKB-ARBA"/>
</dbReference>
<dbReference type="InterPro" id="IPR000873">
    <property type="entry name" value="AMP-dep_synth/lig_dom"/>
</dbReference>
<dbReference type="PROSITE" id="PS50075">
    <property type="entry name" value="CARRIER"/>
    <property type="match status" value="1"/>
</dbReference>
<dbReference type="InterPro" id="IPR009081">
    <property type="entry name" value="PP-bd_ACP"/>
</dbReference>
<dbReference type="InterPro" id="IPR020459">
    <property type="entry name" value="AMP-binding"/>
</dbReference>
<reference evidence="5" key="1">
    <citation type="submission" date="2017-10" db="EMBL/GenBank/DDBJ databases">
        <title>Draft genome sequence of the planktic cyanobacteria Tychonema bourrellyi isolated from alpine lentic freshwater.</title>
        <authorList>
            <person name="Tett A."/>
            <person name="Armanini F."/>
            <person name="Asnicar F."/>
            <person name="Boscaini A."/>
            <person name="Pasolli E."/>
            <person name="Zolfo M."/>
            <person name="Donati C."/>
            <person name="Salmaso N."/>
            <person name="Segata N."/>
        </authorList>
    </citation>
    <scope>NUCLEOTIDE SEQUENCE</scope>
    <source>
        <strain evidence="5">FEM_GT703</strain>
    </source>
</reference>
<evidence type="ECO:0000256" key="2">
    <source>
        <dbReference type="ARBA" id="ARBA00022450"/>
    </source>
</evidence>
<dbReference type="AlphaFoldDB" id="A0A2G4F3W4"/>
<dbReference type="PANTHER" id="PTHR45527:SF1">
    <property type="entry name" value="FATTY ACID SYNTHASE"/>
    <property type="match status" value="1"/>
</dbReference>
<keyword evidence="2" id="KW-0596">Phosphopantetheine</keyword>
<dbReference type="Gene3D" id="3.40.50.1820">
    <property type="entry name" value="alpha/beta hydrolase"/>
    <property type="match status" value="1"/>
</dbReference>
<accession>A0A2G4F3W4</accession>
<dbReference type="Proteomes" id="UP000226442">
    <property type="component" value="Unassembled WGS sequence"/>
</dbReference>
<proteinExistence type="predicted"/>
<dbReference type="GO" id="GO:0043041">
    <property type="term" value="P:amino acid activation for nonribosomal peptide biosynthetic process"/>
    <property type="evidence" value="ECO:0007669"/>
    <property type="project" value="TreeGrafter"/>
</dbReference>
<dbReference type="GO" id="GO:0031177">
    <property type="term" value="F:phosphopantetheine binding"/>
    <property type="evidence" value="ECO:0007669"/>
    <property type="project" value="TreeGrafter"/>
</dbReference>
<dbReference type="FunFam" id="2.30.38.10:FF:000001">
    <property type="entry name" value="Non-ribosomal peptide synthetase PvdI"/>
    <property type="match status" value="1"/>
</dbReference>
<dbReference type="InterPro" id="IPR029058">
    <property type="entry name" value="AB_hydrolase_fold"/>
</dbReference>
<dbReference type="PRINTS" id="PR00154">
    <property type="entry name" value="AMPBINDING"/>
</dbReference>
<dbReference type="SUPFAM" id="SSF53474">
    <property type="entry name" value="alpha/beta-Hydrolases"/>
    <property type="match status" value="1"/>
</dbReference>
<dbReference type="OrthoDB" id="9757538at2"/>
<gene>
    <name evidence="5" type="ORF">CP500_005310</name>
</gene>
<dbReference type="InterPro" id="IPR025110">
    <property type="entry name" value="AMP-bd_C"/>
</dbReference>
<dbReference type="SUPFAM" id="SSF56801">
    <property type="entry name" value="Acetyl-CoA synthetase-like"/>
    <property type="match status" value="1"/>
</dbReference>
<dbReference type="NCBIfam" id="TIGR01733">
    <property type="entry name" value="AA-adenyl-dom"/>
    <property type="match status" value="1"/>
</dbReference>
<dbReference type="EMBL" id="NXIB02000020">
    <property type="protein sequence ID" value="PHX56425.1"/>
    <property type="molecule type" value="Genomic_DNA"/>
</dbReference>
<name>A0A2G4F3W4_9CYAN</name>
<dbReference type="Pfam" id="PF00550">
    <property type="entry name" value="PP-binding"/>
    <property type="match status" value="1"/>
</dbReference>
<dbReference type="Pfam" id="PF00501">
    <property type="entry name" value="AMP-binding"/>
    <property type="match status" value="1"/>
</dbReference>
<dbReference type="RefSeq" id="WP_096831718.1">
    <property type="nucleotide sequence ID" value="NZ_NXIB02000020.1"/>
</dbReference>
<dbReference type="InterPro" id="IPR001031">
    <property type="entry name" value="Thioesterase"/>
</dbReference>
<dbReference type="InterPro" id="IPR036736">
    <property type="entry name" value="ACP-like_sf"/>
</dbReference>
<feature type="domain" description="Carrier" evidence="4">
    <location>
        <begin position="575"/>
        <end position="650"/>
    </location>
</feature>
<evidence type="ECO:0000313" key="5">
    <source>
        <dbReference type="EMBL" id="PHX56425.1"/>
    </source>
</evidence>
<dbReference type="FunFam" id="3.40.50.12780:FF:000012">
    <property type="entry name" value="Non-ribosomal peptide synthetase"/>
    <property type="match status" value="1"/>
</dbReference>
<dbReference type="SUPFAM" id="SSF47336">
    <property type="entry name" value="ACP-like"/>
    <property type="match status" value="1"/>
</dbReference>
<organism evidence="5 6">
    <name type="scientific">Tychonema bourrellyi FEM_GT703</name>
    <dbReference type="NCBI Taxonomy" id="2040638"/>
    <lineage>
        <taxon>Bacteria</taxon>
        <taxon>Bacillati</taxon>
        <taxon>Cyanobacteriota</taxon>
        <taxon>Cyanophyceae</taxon>
        <taxon>Oscillatoriophycideae</taxon>
        <taxon>Oscillatoriales</taxon>
        <taxon>Microcoleaceae</taxon>
        <taxon>Tychonema</taxon>
    </lineage>
</organism>
<evidence type="ECO:0000256" key="3">
    <source>
        <dbReference type="ARBA" id="ARBA00022553"/>
    </source>
</evidence>
<comment type="cofactor">
    <cofactor evidence="1">
        <name>pantetheine 4'-phosphate</name>
        <dbReference type="ChEBI" id="CHEBI:47942"/>
    </cofactor>
</comment>
<dbReference type="FunFam" id="3.40.50.980:FF:000001">
    <property type="entry name" value="Non-ribosomal peptide synthetase"/>
    <property type="match status" value="1"/>
</dbReference>
<dbReference type="FunFam" id="3.30.300.30:FF:000010">
    <property type="entry name" value="Enterobactin synthetase component F"/>
    <property type="match status" value="1"/>
</dbReference>
<dbReference type="Gene3D" id="3.40.50.980">
    <property type="match status" value="2"/>
</dbReference>
<keyword evidence="3" id="KW-0597">Phosphoprotein</keyword>
<comment type="caution">
    <text evidence="5">The sequence shown here is derived from an EMBL/GenBank/DDBJ whole genome shotgun (WGS) entry which is preliminary data.</text>
</comment>
<dbReference type="PANTHER" id="PTHR45527">
    <property type="entry name" value="NONRIBOSOMAL PEPTIDE SYNTHETASE"/>
    <property type="match status" value="1"/>
</dbReference>
<evidence type="ECO:0000259" key="4">
    <source>
        <dbReference type="PROSITE" id="PS50075"/>
    </source>
</evidence>
<keyword evidence="6" id="KW-1185">Reference proteome</keyword>
<dbReference type="Gene3D" id="3.30.300.30">
    <property type="match status" value="1"/>
</dbReference>
<dbReference type="InterPro" id="IPR020845">
    <property type="entry name" value="AMP-binding_CS"/>
</dbReference>
<dbReference type="Pfam" id="PF13193">
    <property type="entry name" value="AMP-binding_C"/>
    <property type="match status" value="1"/>
</dbReference>
<sequence>MMNSQDFLTSGDGYLPNKETDALKTTHDVCVDVPLYTHDISSVEDSQVDLTRSHYVSIHQWFEAQVKQTPDAIALSFQGQELTYDALNQRANQLAHYLQALGVQPDELIAICMNRCMEMVICFLGVMKAGAAYVPIDPAYPHERRAYKLRDASVRFILIQQHLVEFLPEHNARVICPDTDWHDMAPYSTENLSLLTTPEHLAYVIYTSGSTGNPKGVMITHRGMVHHSKAIAQEFNLQAGDRVLQFSSMSFDIIIEEVFPSLISGATIVLRTEDSISSTRQFLEFIEQERITILDLPTAFWHGLVSGLSLLGVPMSPDVRLVIVGGEKASRALYAEWRQLVGEYPRWLNTYGPTETTVTATIYDPIAEGYDLSSEADIPIGRPLPNSQIYILDENLNPVPDGDIGELYIGGPGVARGYLNLAERTASKFIANPFSDRPYDKLYRTGDTARYLPNGTLEFIGRIDFQVKIRGFRIELLEIETYLEQYPSVQQGIVLAREDVPGEKRLVAYIIPKHGQPIQLSALRSFLQTKLPAYMIPAAVVVMDSFPMTPNGKVDRRAFPEHQVADLVKNSEVVLPIDGLEAQLVQIWEQILNIKPIGTTDNFMDLGGTSLLAARLADKIDEKLQQSWPLSIIFQAPTIKQLADILRQGNIPNQSLSLVEIQPKGSQPPLFLFEGVSIYHPLIPYLGLDRPIYALIAVVKDGVNGPVNQVEAIADYYIKELVKVQPEGPYYLGGLSFGGIVAFEVAQQLAAKGQETALLVMFDSMLLSAYKPLPIQQRLRFHAQKIAKQGIGYIVSSIVDKIMTLTDKMTMLARKTIGRYLKVKEPTELMSCTTDYLMRDKIIEQAERAYLPKPYAGKVVMFKALDSEDGKSVSLDPDLGWKPYLKDGLTIYDVPGDHLGILQEPNVGAIGNRMKLLLEEVVVLH</sequence>
<evidence type="ECO:0000313" key="6">
    <source>
        <dbReference type="Proteomes" id="UP000226442"/>
    </source>
</evidence>
<dbReference type="InterPro" id="IPR045851">
    <property type="entry name" value="AMP-bd_C_sf"/>
</dbReference>
<dbReference type="PROSITE" id="PS00455">
    <property type="entry name" value="AMP_BINDING"/>
    <property type="match status" value="1"/>
</dbReference>
<dbReference type="InterPro" id="IPR010071">
    <property type="entry name" value="AA_adenyl_dom"/>
</dbReference>
<dbReference type="Pfam" id="PF00975">
    <property type="entry name" value="Thioesterase"/>
    <property type="match status" value="1"/>
</dbReference>